<keyword evidence="6" id="KW-0472">Membrane</keyword>
<evidence type="ECO:0000256" key="2">
    <source>
        <dbReference type="ARBA" id="ARBA00007613"/>
    </source>
</evidence>
<sequence>MVIAIMGLLALCGGIVAKAQTLPLNAPTSPYNAPQVPVGPRIQLSLSEAVALGLRDNRTLQSSYLSRKAQRFDLVVANRRFMPRLDIAVSTDRARNDRVSTSTTTLEPTAAWLSPIGTAVQFSWSRISARGEGQKATGEASGVSFSQPLLKGAGLAVNQAPVRIATLQEDIYRLNLKTSVSDTVSNIIFAYRTLVQAQEQERLAQASLARSETFISTNTALVTAGRMASADLIQNQADAANQRVASLQAQQQTNSARLGLLRLLALDLRTNIEAADPIRGEHVEVDLDKAIALGLNGRMDILSQRKVLEQARQTRLVARNNRLWDVSVTGAVQDRRNINTSVGGIDLYPAGTNSTIGLQVKIPFGDYTLKQADVQASVALETAELQLEDLRQAAEAQIRDAVANVETSWRQVEAARQARDLAGQALDFARRKFNAGRASNFEVLSYEAGLRIAENQELAANIGYLNALTALDQQLGTTLDTWHINLND</sequence>
<feature type="chain" id="PRO_5004728697" description="Transporter" evidence="8">
    <location>
        <begin position="20"/>
        <end position="488"/>
    </location>
</feature>
<protein>
    <recommendedName>
        <fullName evidence="11">Transporter</fullName>
    </recommendedName>
</protein>
<evidence type="ECO:0000256" key="5">
    <source>
        <dbReference type="ARBA" id="ARBA00022692"/>
    </source>
</evidence>
<dbReference type="PANTHER" id="PTHR30026">
    <property type="entry name" value="OUTER MEMBRANE PROTEIN TOLC"/>
    <property type="match status" value="1"/>
</dbReference>
<keyword evidence="4" id="KW-1134">Transmembrane beta strand</keyword>
<organism evidence="9 10">
    <name type="scientific">Asticcacaulis benevestitus DSM 16100 = ATCC BAA-896</name>
    <dbReference type="NCBI Taxonomy" id="1121022"/>
    <lineage>
        <taxon>Bacteria</taxon>
        <taxon>Pseudomonadati</taxon>
        <taxon>Pseudomonadota</taxon>
        <taxon>Alphaproteobacteria</taxon>
        <taxon>Caulobacterales</taxon>
        <taxon>Caulobacteraceae</taxon>
        <taxon>Asticcacaulis</taxon>
    </lineage>
</organism>
<feature type="signal peptide" evidence="8">
    <location>
        <begin position="1"/>
        <end position="19"/>
    </location>
</feature>
<dbReference type="AlphaFoldDB" id="V4RMP9"/>
<evidence type="ECO:0000256" key="6">
    <source>
        <dbReference type="ARBA" id="ARBA00023136"/>
    </source>
</evidence>
<evidence type="ECO:0000313" key="10">
    <source>
        <dbReference type="Proteomes" id="UP000017837"/>
    </source>
</evidence>
<dbReference type="PATRIC" id="fig|1121022.4.peg.1586"/>
<evidence type="ECO:0000313" key="9">
    <source>
        <dbReference type="EMBL" id="ESQ92548.1"/>
    </source>
</evidence>
<comment type="caution">
    <text evidence="9">The sequence shown here is derived from an EMBL/GenBank/DDBJ whole genome shotgun (WGS) entry which is preliminary data.</text>
</comment>
<dbReference type="Proteomes" id="UP000017837">
    <property type="component" value="Unassembled WGS sequence"/>
</dbReference>
<evidence type="ECO:0000256" key="3">
    <source>
        <dbReference type="ARBA" id="ARBA00022448"/>
    </source>
</evidence>
<dbReference type="STRING" id="1121022.GCA_000376105_02706"/>
<dbReference type="GO" id="GO:0015562">
    <property type="term" value="F:efflux transmembrane transporter activity"/>
    <property type="evidence" value="ECO:0007669"/>
    <property type="project" value="InterPro"/>
</dbReference>
<dbReference type="InterPro" id="IPR051906">
    <property type="entry name" value="TolC-like"/>
</dbReference>
<gene>
    <name evidence="9" type="ORF">ABENE_07885</name>
</gene>
<keyword evidence="3" id="KW-0813">Transport</keyword>
<evidence type="ECO:0000256" key="1">
    <source>
        <dbReference type="ARBA" id="ARBA00004442"/>
    </source>
</evidence>
<reference evidence="9 10" key="1">
    <citation type="journal article" date="2014" name="Nature">
        <title>Sequential evolution of bacterial morphology by co-option of a developmental regulator.</title>
        <authorList>
            <person name="Jiang C."/>
            <person name="Brown P.J."/>
            <person name="Ducret A."/>
            <person name="Brun Y.V."/>
        </authorList>
    </citation>
    <scope>NUCLEOTIDE SEQUENCE [LARGE SCALE GENOMIC DNA]</scope>
    <source>
        <strain evidence="9 10">DSM 16100</strain>
    </source>
</reference>
<proteinExistence type="inferred from homology"/>
<evidence type="ECO:0000256" key="7">
    <source>
        <dbReference type="ARBA" id="ARBA00023237"/>
    </source>
</evidence>
<comment type="similarity">
    <text evidence="2">Belongs to the outer membrane factor (OMF) (TC 1.B.17) family.</text>
</comment>
<keyword evidence="7" id="KW-0998">Cell outer membrane</keyword>
<dbReference type="PANTHER" id="PTHR30026:SF20">
    <property type="entry name" value="OUTER MEMBRANE PROTEIN TOLC"/>
    <property type="match status" value="1"/>
</dbReference>
<evidence type="ECO:0008006" key="11">
    <source>
        <dbReference type="Google" id="ProtNLM"/>
    </source>
</evidence>
<dbReference type="Pfam" id="PF02321">
    <property type="entry name" value="OEP"/>
    <property type="match status" value="1"/>
</dbReference>
<evidence type="ECO:0000256" key="4">
    <source>
        <dbReference type="ARBA" id="ARBA00022452"/>
    </source>
</evidence>
<keyword evidence="5" id="KW-0812">Transmembrane</keyword>
<evidence type="ECO:0000256" key="8">
    <source>
        <dbReference type="SAM" id="SignalP"/>
    </source>
</evidence>
<dbReference type="GO" id="GO:0015288">
    <property type="term" value="F:porin activity"/>
    <property type="evidence" value="ECO:0007669"/>
    <property type="project" value="TreeGrafter"/>
</dbReference>
<dbReference type="eggNOG" id="COG1538">
    <property type="taxonomic scope" value="Bacteria"/>
</dbReference>
<dbReference type="InterPro" id="IPR003423">
    <property type="entry name" value="OMP_efflux"/>
</dbReference>
<keyword evidence="10" id="KW-1185">Reference proteome</keyword>
<comment type="subcellular location">
    <subcellularLocation>
        <location evidence="1">Cell outer membrane</location>
    </subcellularLocation>
</comment>
<dbReference type="GO" id="GO:0009279">
    <property type="term" value="C:cell outer membrane"/>
    <property type="evidence" value="ECO:0007669"/>
    <property type="project" value="UniProtKB-SubCell"/>
</dbReference>
<keyword evidence="8" id="KW-0732">Signal</keyword>
<accession>V4RMP9</accession>
<dbReference type="SUPFAM" id="SSF56954">
    <property type="entry name" value="Outer membrane efflux proteins (OEP)"/>
    <property type="match status" value="1"/>
</dbReference>
<dbReference type="GO" id="GO:1990281">
    <property type="term" value="C:efflux pump complex"/>
    <property type="evidence" value="ECO:0007669"/>
    <property type="project" value="TreeGrafter"/>
</dbReference>
<dbReference type="RefSeq" id="WP_018082378.1">
    <property type="nucleotide sequence ID" value="NZ_AQWM01000013.1"/>
</dbReference>
<name>V4RMP9_9CAUL</name>
<dbReference type="EMBL" id="AWGB01000012">
    <property type="protein sequence ID" value="ESQ92548.1"/>
    <property type="molecule type" value="Genomic_DNA"/>
</dbReference>
<dbReference type="Gene3D" id="1.20.1600.10">
    <property type="entry name" value="Outer membrane efflux proteins (OEP)"/>
    <property type="match status" value="1"/>
</dbReference>